<evidence type="ECO:0000313" key="3">
    <source>
        <dbReference type="EMBL" id="KAL0060241.1"/>
    </source>
</evidence>
<evidence type="ECO:0000259" key="2">
    <source>
        <dbReference type="Pfam" id="PF00501"/>
    </source>
</evidence>
<dbReference type="PANTHER" id="PTHR43201">
    <property type="entry name" value="ACYL-COA SYNTHETASE"/>
    <property type="match status" value="1"/>
</dbReference>
<protein>
    <recommendedName>
        <fullName evidence="2">AMP-dependent synthetase/ligase domain-containing protein</fullName>
    </recommendedName>
</protein>
<evidence type="ECO:0000313" key="4">
    <source>
        <dbReference type="Proteomes" id="UP001437256"/>
    </source>
</evidence>
<proteinExistence type="predicted"/>
<dbReference type="Pfam" id="PF00501">
    <property type="entry name" value="AMP-binding"/>
    <property type="match status" value="1"/>
</dbReference>
<dbReference type="PANTHER" id="PTHR43201:SF10">
    <property type="entry name" value="CARRIER DOMAIN-CONTAINING PROTEIN"/>
    <property type="match status" value="1"/>
</dbReference>
<feature type="domain" description="AMP-dependent synthetase/ligase" evidence="2">
    <location>
        <begin position="102"/>
        <end position="445"/>
    </location>
</feature>
<organism evidence="3 4">
    <name type="scientific">Marasmius tenuissimus</name>
    <dbReference type="NCBI Taxonomy" id="585030"/>
    <lineage>
        <taxon>Eukaryota</taxon>
        <taxon>Fungi</taxon>
        <taxon>Dikarya</taxon>
        <taxon>Basidiomycota</taxon>
        <taxon>Agaricomycotina</taxon>
        <taxon>Agaricomycetes</taxon>
        <taxon>Agaricomycetidae</taxon>
        <taxon>Agaricales</taxon>
        <taxon>Marasmiineae</taxon>
        <taxon>Marasmiaceae</taxon>
        <taxon>Marasmius</taxon>
    </lineage>
</organism>
<dbReference type="EMBL" id="JBBXMP010000186">
    <property type="protein sequence ID" value="KAL0060241.1"/>
    <property type="molecule type" value="Genomic_DNA"/>
</dbReference>
<dbReference type="InterPro" id="IPR045851">
    <property type="entry name" value="AMP-bd_C_sf"/>
</dbReference>
<feature type="compositionally biased region" description="Basic and acidic residues" evidence="1">
    <location>
        <begin position="203"/>
        <end position="215"/>
    </location>
</feature>
<reference evidence="3 4" key="1">
    <citation type="submission" date="2024-05" db="EMBL/GenBank/DDBJ databases">
        <title>A draft genome resource for the thread blight pathogen Marasmius tenuissimus strain MS-2.</title>
        <authorList>
            <person name="Yulfo-Soto G.E."/>
            <person name="Baruah I.K."/>
            <person name="Amoako-Attah I."/>
            <person name="Bukari Y."/>
            <person name="Meinhardt L.W."/>
            <person name="Bailey B.A."/>
            <person name="Cohen S.P."/>
        </authorList>
    </citation>
    <scope>NUCLEOTIDE SEQUENCE [LARGE SCALE GENOMIC DNA]</scope>
    <source>
        <strain evidence="3 4">MS-2</strain>
    </source>
</reference>
<dbReference type="InterPro" id="IPR000873">
    <property type="entry name" value="AMP-dep_synth/lig_dom"/>
</dbReference>
<comment type="caution">
    <text evidence="3">The sequence shown here is derived from an EMBL/GenBank/DDBJ whole genome shotgun (WGS) entry which is preliminary data.</text>
</comment>
<sequence length="612" mass="66113">MAIPLSFLDCPPAPEESPDNSQCLGDTLADRLATSTTIESLLDCLPRTSGPAILSTDSSRPALMHIELHDFVSTFTLPRPTPSLTLTPNLNGRSRSRSRSRSLSLSRNDRVAILLPNGPENAVALLCVSAYYTCAPLNASCTPAELREDIVRLNVKAILTTKDLEGRLGLTELADEVVVVYVEPRRSGPAGLFDLEAVNTGVARERRGDRTERRPSTRGSVHQPSSRSPNKLDDRALVLCTSGTSGKKKVVPYSLRCLIVGSWAVVQSWGLKPSDVNLNMMPLFHVGGVVRNLMSPVLSGGSTIVCPGFDAVAFWSISSALRATWYYAAPTIHNAILASQPSQIIPSRHLAIRMICNAAGGLLPSLALDLKERFDGAVVLPSYGMTECMPIASPPTTYQLDRPGCSGVACGPHISIRDPLNLERELSTGKHGAVSVRGFPMFSGYEISPNPRIPLDTSVFTSEGWFDTGDVGYLDEDGYLFITGRSKEIINKGGEVISPFEVEEAVSLAAKGIIKATLAFSVEHDVLQEAIGLVVVPAEGQPRIGLQQLQSIVKDSLHPSKWPFLLVYANDVPKNRYDNQSCSYATFDKNTQCWEASAYQFGQADGSSMLLG</sequence>
<keyword evidence="4" id="KW-1185">Reference proteome</keyword>
<feature type="compositionally biased region" description="Polar residues" evidence="1">
    <location>
        <begin position="219"/>
        <end position="229"/>
    </location>
</feature>
<accession>A0ABR2ZH19</accession>
<gene>
    <name evidence="3" type="ORF">AAF712_012996</name>
</gene>
<name>A0ABR2ZH19_9AGAR</name>
<dbReference type="InterPro" id="IPR042099">
    <property type="entry name" value="ANL_N_sf"/>
</dbReference>
<dbReference type="Gene3D" id="3.40.50.12780">
    <property type="entry name" value="N-terminal domain of ligase-like"/>
    <property type="match status" value="1"/>
</dbReference>
<feature type="region of interest" description="Disordered" evidence="1">
    <location>
        <begin position="82"/>
        <end position="103"/>
    </location>
</feature>
<evidence type="ECO:0000256" key="1">
    <source>
        <dbReference type="SAM" id="MobiDB-lite"/>
    </source>
</evidence>
<dbReference type="SUPFAM" id="SSF56801">
    <property type="entry name" value="Acetyl-CoA synthetase-like"/>
    <property type="match status" value="1"/>
</dbReference>
<feature type="region of interest" description="Disordered" evidence="1">
    <location>
        <begin position="203"/>
        <end position="231"/>
    </location>
</feature>
<dbReference type="Proteomes" id="UP001437256">
    <property type="component" value="Unassembled WGS sequence"/>
</dbReference>
<dbReference type="Gene3D" id="3.30.300.30">
    <property type="match status" value="1"/>
</dbReference>